<dbReference type="GeneID" id="5487310"/>
<dbReference type="RefSeq" id="XP_001591188.1">
    <property type="nucleotide sequence ID" value="XM_001591138.1"/>
</dbReference>
<evidence type="ECO:0000313" key="1">
    <source>
        <dbReference type="EMBL" id="EDN91952.1"/>
    </source>
</evidence>
<sequence>MGCSWYADLEVHIAWQVESSDHYLLSLQNYESRMGEGLALDDFTLKFCIAEFPVIHHIKLLGFLRPERALD</sequence>
<reference evidence="2" key="1">
    <citation type="journal article" date="2011" name="PLoS Genet.">
        <title>Genomic analysis of the necrotrophic fungal pathogens Sclerotinia sclerotiorum and Botrytis cinerea.</title>
        <authorList>
            <person name="Amselem J."/>
            <person name="Cuomo C.A."/>
            <person name="van Kan J.A."/>
            <person name="Viaud M."/>
            <person name="Benito E.P."/>
            <person name="Couloux A."/>
            <person name="Coutinho P.M."/>
            <person name="de Vries R.P."/>
            <person name="Dyer P.S."/>
            <person name="Fillinger S."/>
            <person name="Fournier E."/>
            <person name="Gout L."/>
            <person name="Hahn M."/>
            <person name="Kohn L."/>
            <person name="Lapalu N."/>
            <person name="Plummer K.M."/>
            <person name="Pradier J.M."/>
            <person name="Quevillon E."/>
            <person name="Sharon A."/>
            <person name="Simon A."/>
            <person name="ten Have A."/>
            <person name="Tudzynski B."/>
            <person name="Tudzynski P."/>
            <person name="Wincker P."/>
            <person name="Andrew M."/>
            <person name="Anthouard V."/>
            <person name="Beever R.E."/>
            <person name="Beffa R."/>
            <person name="Benoit I."/>
            <person name="Bouzid O."/>
            <person name="Brault B."/>
            <person name="Chen Z."/>
            <person name="Choquer M."/>
            <person name="Collemare J."/>
            <person name="Cotton P."/>
            <person name="Danchin E.G."/>
            <person name="Da Silva C."/>
            <person name="Gautier A."/>
            <person name="Giraud C."/>
            <person name="Giraud T."/>
            <person name="Gonzalez C."/>
            <person name="Grossetete S."/>
            <person name="Guldener U."/>
            <person name="Henrissat B."/>
            <person name="Howlett B.J."/>
            <person name="Kodira C."/>
            <person name="Kretschmer M."/>
            <person name="Lappartient A."/>
            <person name="Leroch M."/>
            <person name="Levis C."/>
            <person name="Mauceli E."/>
            <person name="Neuveglise C."/>
            <person name="Oeser B."/>
            <person name="Pearson M."/>
            <person name="Poulain J."/>
            <person name="Poussereau N."/>
            <person name="Quesneville H."/>
            <person name="Rascle C."/>
            <person name="Schumacher J."/>
            <person name="Segurens B."/>
            <person name="Sexton A."/>
            <person name="Silva E."/>
            <person name="Sirven C."/>
            <person name="Soanes D.M."/>
            <person name="Talbot N.J."/>
            <person name="Templeton M."/>
            <person name="Yandava C."/>
            <person name="Yarden O."/>
            <person name="Zeng Q."/>
            <person name="Rollins J.A."/>
            <person name="Lebrun M.H."/>
            <person name="Dickman M."/>
        </authorList>
    </citation>
    <scope>NUCLEOTIDE SEQUENCE [LARGE SCALE GENOMIC DNA]</scope>
    <source>
        <strain evidence="2">ATCC 18683 / 1980 / Ss-1</strain>
    </source>
</reference>
<gene>
    <name evidence="1" type="ORF">SS1G_07813</name>
</gene>
<protein>
    <submittedName>
        <fullName evidence="1">Uncharacterized protein</fullName>
    </submittedName>
</protein>
<dbReference type="Proteomes" id="UP000001312">
    <property type="component" value="Unassembled WGS sequence"/>
</dbReference>
<proteinExistence type="predicted"/>
<accession>A7ER60</accession>
<evidence type="ECO:0000313" key="2">
    <source>
        <dbReference type="Proteomes" id="UP000001312"/>
    </source>
</evidence>
<dbReference type="EMBL" id="CH476630">
    <property type="protein sequence ID" value="EDN91952.1"/>
    <property type="molecule type" value="Genomic_DNA"/>
</dbReference>
<dbReference type="InParanoid" id="A7ER60"/>
<name>A7ER60_SCLS1</name>
<dbReference type="KEGG" id="ssl:SS1G_07813"/>
<organism evidence="1 2">
    <name type="scientific">Sclerotinia sclerotiorum (strain ATCC 18683 / 1980 / Ss-1)</name>
    <name type="common">White mold</name>
    <name type="synonym">Whetzelinia sclerotiorum</name>
    <dbReference type="NCBI Taxonomy" id="665079"/>
    <lineage>
        <taxon>Eukaryota</taxon>
        <taxon>Fungi</taxon>
        <taxon>Dikarya</taxon>
        <taxon>Ascomycota</taxon>
        <taxon>Pezizomycotina</taxon>
        <taxon>Leotiomycetes</taxon>
        <taxon>Helotiales</taxon>
        <taxon>Sclerotiniaceae</taxon>
        <taxon>Sclerotinia</taxon>
    </lineage>
</organism>
<dbReference type="AlphaFoldDB" id="A7ER60"/>
<keyword evidence="2" id="KW-1185">Reference proteome</keyword>